<evidence type="ECO:0000259" key="9">
    <source>
        <dbReference type="PROSITE" id="PS50893"/>
    </source>
</evidence>
<organism evidence="12 13">
    <name type="scientific">Mucilaginibacter antarcticus</name>
    <dbReference type="NCBI Taxonomy" id="1855725"/>
    <lineage>
        <taxon>Bacteria</taxon>
        <taxon>Pseudomonadati</taxon>
        <taxon>Bacteroidota</taxon>
        <taxon>Sphingobacteriia</taxon>
        <taxon>Sphingobacteriales</taxon>
        <taxon>Sphingobacteriaceae</taxon>
        <taxon>Mucilaginibacter</taxon>
    </lineage>
</organism>
<dbReference type="SUPFAM" id="SSF52540">
    <property type="entry name" value="P-loop containing nucleoside triphosphate hydrolases"/>
    <property type="match status" value="1"/>
</dbReference>
<dbReference type="PROSITE" id="PS00211">
    <property type="entry name" value="ABC_TRANSPORTER_1"/>
    <property type="match status" value="1"/>
</dbReference>
<dbReference type="PROSITE" id="PS50929">
    <property type="entry name" value="ABC_TM1F"/>
    <property type="match status" value="1"/>
</dbReference>
<comment type="caution">
    <text evidence="12">The sequence shown here is derived from an EMBL/GenBank/DDBJ whole genome shotgun (WGS) entry which is preliminary data.</text>
</comment>
<keyword evidence="3" id="KW-0547">Nucleotide-binding</keyword>
<feature type="transmembrane region" description="Helical" evidence="8">
    <location>
        <begin position="208"/>
        <end position="229"/>
    </location>
</feature>
<dbReference type="Gene3D" id="3.90.70.10">
    <property type="entry name" value="Cysteine proteinases"/>
    <property type="match status" value="1"/>
</dbReference>
<reference evidence="13" key="1">
    <citation type="journal article" date="2019" name="Int. J. Syst. Evol. Microbiol.">
        <title>The Global Catalogue of Microorganisms (GCM) 10K type strain sequencing project: providing services to taxonomists for standard genome sequencing and annotation.</title>
        <authorList>
            <consortium name="The Broad Institute Genomics Platform"/>
            <consortium name="The Broad Institute Genome Sequencing Center for Infectious Disease"/>
            <person name="Wu L."/>
            <person name="Ma J."/>
        </authorList>
    </citation>
    <scope>NUCLEOTIDE SEQUENCE [LARGE SCALE GENOMIC DNA]</scope>
    <source>
        <strain evidence="13">KCTC 52232</strain>
    </source>
</reference>
<gene>
    <name evidence="12" type="ORF">ACFSYC_18915</name>
</gene>
<evidence type="ECO:0000256" key="6">
    <source>
        <dbReference type="ARBA" id="ARBA00022989"/>
    </source>
</evidence>
<comment type="subcellular location">
    <subcellularLocation>
        <location evidence="1">Cell membrane</location>
        <topology evidence="1">Multi-pass membrane protein</topology>
    </subcellularLocation>
</comment>
<dbReference type="Pfam" id="PF03412">
    <property type="entry name" value="Peptidase_C39"/>
    <property type="match status" value="1"/>
</dbReference>
<name>A0ABW5XV16_9SPHI</name>
<evidence type="ECO:0000313" key="13">
    <source>
        <dbReference type="Proteomes" id="UP001597601"/>
    </source>
</evidence>
<dbReference type="InterPro" id="IPR039421">
    <property type="entry name" value="Type_1_exporter"/>
</dbReference>
<dbReference type="InterPro" id="IPR027417">
    <property type="entry name" value="P-loop_NTPase"/>
</dbReference>
<dbReference type="EMBL" id="JBHUON010000035">
    <property type="protein sequence ID" value="MFD2866775.1"/>
    <property type="molecule type" value="Genomic_DNA"/>
</dbReference>
<dbReference type="InterPro" id="IPR005074">
    <property type="entry name" value="Peptidase_C39"/>
</dbReference>
<dbReference type="RefSeq" id="WP_377130421.1">
    <property type="nucleotide sequence ID" value="NZ_JBHUON010000035.1"/>
</dbReference>
<dbReference type="InterPro" id="IPR003439">
    <property type="entry name" value="ABC_transporter-like_ATP-bd"/>
</dbReference>
<feature type="domain" description="Peptidase C39" evidence="11">
    <location>
        <begin position="11"/>
        <end position="131"/>
    </location>
</feature>
<evidence type="ECO:0000256" key="4">
    <source>
        <dbReference type="ARBA" id="ARBA00022801"/>
    </source>
</evidence>
<dbReference type="Proteomes" id="UP001597601">
    <property type="component" value="Unassembled WGS sequence"/>
</dbReference>
<evidence type="ECO:0000256" key="1">
    <source>
        <dbReference type="ARBA" id="ARBA00004651"/>
    </source>
</evidence>
<dbReference type="CDD" id="cd18571">
    <property type="entry name" value="ABC_6TM_peptidase_like"/>
    <property type="match status" value="1"/>
</dbReference>
<keyword evidence="7 8" id="KW-0472">Membrane</keyword>
<feature type="transmembrane region" description="Helical" evidence="8">
    <location>
        <begin position="288"/>
        <end position="307"/>
    </location>
</feature>
<feature type="transmembrane region" description="Helical" evidence="8">
    <location>
        <begin position="172"/>
        <end position="193"/>
    </location>
</feature>
<feature type="transmembrane region" description="Helical" evidence="8">
    <location>
        <begin position="313"/>
        <end position="330"/>
    </location>
</feature>
<dbReference type="SUPFAM" id="SSF90123">
    <property type="entry name" value="ABC transporter transmembrane region"/>
    <property type="match status" value="1"/>
</dbReference>
<dbReference type="InterPro" id="IPR017871">
    <property type="entry name" value="ABC_transporter-like_CS"/>
</dbReference>
<feature type="domain" description="ABC transporter" evidence="9">
    <location>
        <begin position="488"/>
        <end position="723"/>
    </location>
</feature>
<keyword evidence="4" id="KW-0378">Hydrolase</keyword>
<dbReference type="Pfam" id="PF00005">
    <property type="entry name" value="ABC_tran"/>
    <property type="match status" value="1"/>
</dbReference>
<accession>A0ABW5XV16</accession>
<dbReference type="InterPro" id="IPR003593">
    <property type="entry name" value="AAA+_ATPase"/>
</dbReference>
<evidence type="ECO:0000256" key="2">
    <source>
        <dbReference type="ARBA" id="ARBA00022692"/>
    </source>
</evidence>
<evidence type="ECO:0000256" key="3">
    <source>
        <dbReference type="ARBA" id="ARBA00022741"/>
    </source>
</evidence>
<evidence type="ECO:0000256" key="7">
    <source>
        <dbReference type="ARBA" id="ARBA00023136"/>
    </source>
</evidence>
<keyword evidence="6 8" id="KW-1133">Transmembrane helix</keyword>
<keyword evidence="13" id="KW-1185">Reference proteome</keyword>
<evidence type="ECO:0000313" key="12">
    <source>
        <dbReference type="EMBL" id="MFD2866775.1"/>
    </source>
</evidence>
<dbReference type="Gene3D" id="3.40.50.300">
    <property type="entry name" value="P-loop containing nucleotide triphosphate hydrolases"/>
    <property type="match status" value="1"/>
</dbReference>
<dbReference type="SMART" id="SM00382">
    <property type="entry name" value="AAA"/>
    <property type="match status" value="1"/>
</dbReference>
<dbReference type="Gene3D" id="1.20.1560.10">
    <property type="entry name" value="ABC transporter type 1, transmembrane domain"/>
    <property type="match status" value="1"/>
</dbReference>
<evidence type="ECO:0000256" key="8">
    <source>
        <dbReference type="SAM" id="Phobius"/>
    </source>
</evidence>
<dbReference type="CDD" id="cd02418">
    <property type="entry name" value="Peptidase_C39B"/>
    <property type="match status" value="1"/>
</dbReference>
<sequence>MKFKQFPLDRQLDRMDCGPACLKMIAKYHGKFYSLQYIRDKCGITKEGVSLLDLSYAAEAIGLRSLSIKATIEDLYEKIPFPCIVHWANSHFIVVYRATNKSVFVADPAKGLISYSLDEFKANWYKPNEYKGTVLALEPQADFKQRQINEKREQRKTFGNLLTYFTPYKKSFINLFIVMLVVTLLQGLLPFISKAVIDVGIQTHDVDFINIVLIANITIIVSVTFANAVRDWILLHVTSRLNIALISDYLIKLMKLPITFFENKMTGDILQRANDHERIRSFIMNNSLNLIFSTITFLVFAIILLIFNTFVFLIFFVGSVLYVAWVLAFLKIRKKLDWEYFELISKNQSYWVETVSSIQDIKINNYEKAKRWKWENIQARLYRVNINVLSVNNAQNLGAQFIDSVKNLLITFFCAKAVINGEITFGVMISTQFIIGMLSGPVQQFIQFIVSAQFAQISFLRLNEIHQLEDEDENMGTNSVELPDKKDITLNNVAFQYTPNGAVILKGIRLVIPQGKITAIVGDSGSGKSTLLKLLLRLYKPVYGEISIGGMNINNISLKQWRERCGAVMQDGKIFNDTILNNIVLDDEKVDYERLKHAVETANIAYEIEQMALGYQTVMGEMGRGLSGGQKQRILIARALYKQPDYLFLDEATNSLDSINEQKIVNALEHVFKNKTVVVIAHRLSTIRKADQIVVMKNGMIVEVGNHESLVKQEGRYFELVQSQIDLVTSLHAENVDNDVELIEKL</sequence>
<keyword evidence="5" id="KW-0067">ATP-binding</keyword>
<evidence type="ECO:0000259" key="11">
    <source>
        <dbReference type="PROSITE" id="PS50990"/>
    </source>
</evidence>
<protein>
    <submittedName>
        <fullName evidence="12">Peptidase domain-containing ABC transporter</fullName>
    </submittedName>
</protein>
<dbReference type="PROSITE" id="PS50893">
    <property type="entry name" value="ABC_TRANSPORTER_2"/>
    <property type="match status" value="1"/>
</dbReference>
<evidence type="ECO:0000256" key="5">
    <source>
        <dbReference type="ARBA" id="ARBA00022840"/>
    </source>
</evidence>
<dbReference type="Pfam" id="PF00664">
    <property type="entry name" value="ABC_membrane"/>
    <property type="match status" value="1"/>
</dbReference>
<dbReference type="PROSITE" id="PS50990">
    <property type="entry name" value="PEPTIDASE_C39"/>
    <property type="match status" value="1"/>
</dbReference>
<keyword evidence="2 8" id="KW-0812">Transmembrane</keyword>
<feature type="domain" description="ABC transmembrane type-1" evidence="10">
    <location>
        <begin position="175"/>
        <end position="453"/>
    </location>
</feature>
<dbReference type="PANTHER" id="PTHR43394">
    <property type="entry name" value="ATP-DEPENDENT PERMEASE MDL1, MITOCHONDRIAL"/>
    <property type="match status" value="1"/>
</dbReference>
<proteinExistence type="predicted"/>
<dbReference type="PANTHER" id="PTHR43394:SF1">
    <property type="entry name" value="ATP-BINDING CASSETTE SUB-FAMILY B MEMBER 10, MITOCHONDRIAL"/>
    <property type="match status" value="1"/>
</dbReference>
<evidence type="ECO:0000259" key="10">
    <source>
        <dbReference type="PROSITE" id="PS50929"/>
    </source>
</evidence>
<dbReference type="InterPro" id="IPR036640">
    <property type="entry name" value="ABC1_TM_sf"/>
</dbReference>
<dbReference type="InterPro" id="IPR011527">
    <property type="entry name" value="ABC1_TM_dom"/>
</dbReference>